<dbReference type="Proteomes" id="UP000008698">
    <property type="component" value="Unassembled WGS sequence"/>
</dbReference>
<dbReference type="HOGENOM" id="CLU_2322136_0_0_1"/>
<dbReference type="GeneID" id="9535087"/>
<accession>C9SGH6</accession>
<evidence type="ECO:0000313" key="1">
    <source>
        <dbReference type="EMBL" id="EEY18126.1"/>
    </source>
</evidence>
<dbReference type="AlphaFoldDB" id="C9SGH6"/>
<dbReference type="RefSeq" id="XP_003006282.1">
    <property type="nucleotide sequence ID" value="XM_003006236.1"/>
</dbReference>
<proteinExistence type="predicted"/>
<reference evidence="2" key="1">
    <citation type="journal article" date="2011" name="PLoS Pathog.">
        <title>Comparative genomics yields insights into niche adaptation of plant vascular wilt pathogens.</title>
        <authorList>
            <person name="Klosterman S.J."/>
            <person name="Subbarao K.V."/>
            <person name="Kang S."/>
            <person name="Veronese P."/>
            <person name="Gold S.E."/>
            <person name="Thomma B.P.H.J."/>
            <person name="Chen Z."/>
            <person name="Henrissat B."/>
            <person name="Lee Y.-H."/>
            <person name="Park J."/>
            <person name="Garcia-Pedrajas M.D."/>
            <person name="Barbara D.J."/>
            <person name="Anchieta A."/>
            <person name="de Jonge R."/>
            <person name="Santhanam P."/>
            <person name="Maruthachalam K."/>
            <person name="Atallah Z."/>
            <person name="Amyotte S.G."/>
            <person name="Paz Z."/>
            <person name="Inderbitzin P."/>
            <person name="Hayes R.J."/>
            <person name="Heiman D.I."/>
            <person name="Young S."/>
            <person name="Zeng Q."/>
            <person name="Engels R."/>
            <person name="Galagan J."/>
            <person name="Cuomo C.A."/>
            <person name="Dobinson K.F."/>
            <person name="Ma L.-J."/>
        </authorList>
    </citation>
    <scope>NUCLEOTIDE SEQUENCE [LARGE SCALE GENOMIC DNA]</scope>
    <source>
        <strain evidence="2">VaMs.102 / ATCC MYA-4576 / FGSC 10136</strain>
    </source>
</reference>
<name>C9SGH6_VERA1</name>
<keyword evidence="2" id="KW-1185">Reference proteome</keyword>
<protein>
    <submittedName>
        <fullName evidence="1">Uncharacterized protein</fullName>
    </submittedName>
</protein>
<organism evidence="2">
    <name type="scientific">Verticillium alfalfae (strain VaMs.102 / ATCC MYA-4576 / FGSC 10136)</name>
    <name type="common">Verticillium wilt of alfalfa</name>
    <name type="synonym">Verticillium albo-atrum</name>
    <dbReference type="NCBI Taxonomy" id="526221"/>
    <lineage>
        <taxon>Eukaryota</taxon>
        <taxon>Fungi</taxon>
        <taxon>Dikarya</taxon>
        <taxon>Ascomycota</taxon>
        <taxon>Pezizomycotina</taxon>
        <taxon>Sordariomycetes</taxon>
        <taxon>Hypocreomycetidae</taxon>
        <taxon>Glomerellales</taxon>
        <taxon>Plectosphaerellaceae</taxon>
        <taxon>Verticillium</taxon>
    </lineage>
</organism>
<sequence>MFSCQTACLCGAGQLCWPRLGSDSRPNLRLRTDQMVSPSSRSRCQLLTMLPTEDPNTKNPPTSAIVWSSSPSFAADCGISPVYMAKWIMTDTLSQQQKT</sequence>
<dbReference type="KEGG" id="val:VDBG_04235"/>
<dbReference type="EMBL" id="DS985217">
    <property type="protein sequence ID" value="EEY18126.1"/>
    <property type="molecule type" value="Genomic_DNA"/>
</dbReference>
<evidence type="ECO:0000313" key="2">
    <source>
        <dbReference type="Proteomes" id="UP000008698"/>
    </source>
</evidence>
<gene>
    <name evidence="1" type="ORF">VDBG_04235</name>
</gene>